<sequence length="338" mass="35599">MDSSHVLGPNTLETGACATPIAWHMVPEKTGWPSWWNYAREGSGGSERSPNCWRVQSYPGGRGGVRISRPPAVCRACLELLLQGAEAEPTYHAGAEISGRAAVSSSVSNLSPCSLFGLAREPDRRAEDALGDTLLLAPEAEGKPGLTHPRGASPRARPAPRMWGAGTGPAPKRPGLRPGLRVQRGWVPRCALVRGLSLACCSSVDSGPAEAPEPAPPGCSSSSSSSGPRPPLPVSFPNQLPNRRAGVGRSRLCSSPPLSQVEVRGQLCEVSFSISTFTWVLGIALKSSVFFPYTRLAVEKDGGCVSGIPGGRPGSEAPPLWSPETSRMNTRERVEAPD</sequence>
<dbReference type="Proteomes" id="UP001108280">
    <property type="component" value="Chromosome 7"/>
</dbReference>
<reference evidence="2" key="2">
    <citation type="journal article" date="2020" name="Biotechnol. Bioeng.">
        <title>Chromosome-scale scaffolds for the Chinese hamster reference genome assembly to facilitate the study of the CHO epigenome.</title>
        <authorList>
            <person name="Hilliard W."/>
            <person name="MacDonald M."/>
            <person name="Lee K.H."/>
        </authorList>
    </citation>
    <scope>NUCLEOTIDE SEQUENCE [LARGE SCALE GENOMIC DNA]</scope>
    <source>
        <strain evidence="2">17A/GY</strain>
    </source>
</reference>
<keyword evidence="2" id="KW-1185">Reference proteome</keyword>
<protein>
    <submittedName>
        <fullName evidence="3">Uncharacterized protein LOC113836763</fullName>
    </submittedName>
</protein>
<proteinExistence type="predicted"/>
<name>A0A9J7KBY7_CRIGR</name>
<dbReference type="AlphaFoldDB" id="A0A9J7KBY7"/>
<gene>
    <name evidence="3" type="primary">LOC113836763</name>
</gene>
<dbReference type="GeneID" id="113836763"/>
<accession>A0A9J7KBY7</accession>
<feature type="compositionally biased region" description="Basic and acidic residues" evidence="1">
    <location>
        <begin position="329"/>
        <end position="338"/>
    </location>
</feature>
<organism evidence="2 3">
    <name type="scientific">Cricetulus griseus</name>
    <name type="common">Chinese hamster</name>
    <name type="synonym">Cricetulus barabensis griseus</name>
    <dbReference type="NCBI Taxonomy" id="10029"/>
    <lineage>
        <taxon>Eukaryota</taxon>
        <taxon>Metazoa</taxon>
        <taxon>Chordata</taxon>
        <taxon>Craniata</taxon>
        <taxon>Vertebrata</taxon>
        <taxon>Euteleostomi</taxon>
        <taxon>Mammalia</taxon>
        <taxon>Eutheria</taxon>
        <taxon>Euarchontoglires</taxon>
        <taxon>Glires</taxon>
        <taxon>Rodentia</taxon>
        <taxon>Myomorpha</taxon>
        <taxon>Muroidea</taxon>
        <taxon>Cricetidae</taxon>
        <taxon>Cricetinae</taxon>
        <taxon>Cricetulus</taxon>
    </lineage>
</organism>
<feature type="region of interest" description="Disordered" evidence="1">
    <location>
        <begin position="207"/>
        <end position="251"/>
    </location>
</feature>
<feature type="compositionally biased region" description="Low complexity" evidence="1">
    <location>
        <begin position="149"/>
        <end position="161"/>
    </location>
</feature>
<feature type="compositionally biased region" description="Low complexity" evidence="1">
    <location>
        <begin position="218"/>
        <end position="227"/>
    </location>
</feature>
<dbReference type="KEGG" id="cge:113836763"/>
<feature type="region of interest" description="Disordered" evidence="1">
    <location>
        <begin position="137"/>
        <end position="178"/>
    </location>
</feature>
<feature type="region of interest" description="Disordered" evidence="1">
    <location>
        <begin position="307"/>
        <end position="338"/>
    </location>
</feature>
<dbReference type="RefSeq" id="XP_035304003.1">
    <property type="nucleotide sequence ID" value="XM_035448112.1"/>
</dbReference>
<evidence type="ECO:0000256" key="1">
    <source>
        <dbReference type="SAM" id="MobiDB-lite"/>
    </source>
</evidence>
<evidence type="ECO:0000313" key="3">
    <source>
        <dbReference type="RefSeq" id="XP_035304003.1"/>
    </source>
</evidence>
<reference evidence="3" key="3">
    <citation type="submission" date="2025-08" db="UniProtKB">
        <authorList>
            <consortium name="RefSeq"/>
        </authorList>
    </citation>
    <scope>IDENTIFICATION</scope>
    <source>
        <strain evidence="3">17A/GY</strain>
        <tissue evidence="3">Liver</tissue>
    </source>
</reference>
<reference evidence="2" key="1">
    <citation type="journal article" date="2018" name="Biotechnol. Bioeng.">
        <title>A reference genome of the Chinese hamster based on a hybrid assembly strategy.</title>
        <authorList>
            <person name="Rupp O."/>
            <person name="MacDonald M.L."/>
            <person name="Li S."/>
            <person name="Dhiman H."/>
            <person name="Polson S."/>
            <person name="Griep S."/>
            <person name="Heffner K."/>
            <person name="Hernandez I."/>
            <person name="Brinkrolf K."/>
            <person name="Jadhav V."/>
            <person name="Samoudi M."/>
            <person name="Hao H."/>
            <person name="Kingham B."/>
            <person name="Goesmann A."/>
            <person name="Betenbaugh M.J."/>
            <person name="Lewis N.E."/>
            <person name="Borth N."/>
            <person name="Lee K.H."/>
        </authorList>
    </citation>
    <scope>NUCLEOTIDE SEQUENCE [LARGE SCALE GENOMIC DNA]</scope>
    <source>
        <strain evidence="2">17A/GY</strain>
    </source>
</reference>
<dbReference type="OrthoDB" id="10525487at2759"/>
<evidence type="ECO:0000313" key="2">
    <source>
        <dbReference type="Proteomes" id="UP001108280"/>
    </source>
</evidence>